<dbReference type="PANTHER" id="PTHR15835:SF6">
    <property type="entry name" value="ZINC FINGER C3HC-TYPE PROTEIN 1"/>
    <property type="match status" value="1"/>
</dbReference>
<dbReference type="Pfam" id="PF07967">
    <property type="entry name" value="zf-C3HC"/>
    <property type="match status" value="1"/>
</dbReference>
<dbReference type="GO" id="GO:0008270">
    <property type="term" value="F:zinc ion binding"/>
    <property type="evidence" value="ECO:0007669"/>
    <property type="project" value="UniProtKB-KW"/>
</dbReference>
<protein>
    <submittedName>
        <fullName evidence="9">C3HC zinc finger-like domain-containing protein</fullName>
    </submittedName>
</protein>
<evidence type="ECO:0000256" key="4">
    <source>
        <dbReference type="ARBA" id="ARBA00022833"/>
    </source>
</evidence>
<accession>A0AAD4N5X4</accession>
<evidence type="ECO:0000256" key="2">
    <source>
        <dbReference type="ARBA" id="ARBA00022723"/>
    </source>
</evidence>
<dbReference type="InterPro" id="IPR013909">
    <property type="entry name" value="NuBaID_C"/>
</dbReference>
<evidence type="ECO:0000313" key="10">
    <source>
        <dbReference type="Proteomes" id="UP001201812"/>
    </source>
</evidence>
<name>A0AAD4N5X4_9BILA</name>
<dbReference type="Pfam" id="PF08600">
    <property type="entry name" value="NuBaID_C"/>
    <property type="match status" value="1"/>
</dbReference>
<evidence type="ECO:0000256" key="6">
    <source>
        <dbReference type="ARBA" id="ARBA00044931"/>
    </source>
</evidence>
<keyword evidence="10" id="KW-1185">Reference proteome</keyword>
<evidence type="ECO:0000256" key="5">
    <source>
        <dbReference type="ARBA" id="ARBA00023242"/>
    </source>
</evidence>
<gene>
    <name evidence="9" type="ORF">DdX_08865</name>
</gene>
<dbReference type="PANTHER" id="PTHR15835">
    <property type="entry name" value="NUCLEAR-INTERACTING PARTNER OF ALK"/>
    <property type="match status" value="1"/>
</dbReference>
<feature type="domain" description="C3HC-type" evidence="7">
    <location>
        <begin position="53"/>
        <end position="144"/>
    </location>
</feature>
<comment type="function">
    <text evidence="6">Required for proper positioning of a substantial amount of TPR at the nuclear basket (NB) through interaction with TPR.</text>
</comment>
<keyword evidence="3" id="KW-0863">Zinc-finger</keyword>
<reference evidence="9" key="1">
    <citation type="submission" date="2022-01" db="EMBL/GenBank/DDBJ databases">
        <title>Genome Sequence Resource for Two Populations of Ditylenchus destructor, the Migratory Endoparasitic Phytonematode.</title>
        <authorList>
            <person name="Zhang H."/>
            <person name="Lin R."/>
            <person name="Xie B."/>
        </authorList>
    </citation>
    <scope>NUCLEOTIDE SEQUENCE</scope>
    <source>
        <strain evidence="9">BazhouSP</strain>
    </source>
</reference>
<evidence type="ECO:0000259" key="8">
    <source>
        <dbReference type="Pfam" id="PF08600"/>
    </source>
</evidence>
<proteinExistence type="predicted"/>
<comment type="subcellular location">
    <subcellularLocation>
        <location evidence="1">Nucleus</location>
    </subcellularLocation>
</comment>
<evidence type="ECO:0000256" key="1">
    <source>
        <dbReference type="ARBA" id="ARBA00004123"/>
    </source>
</evidence>
<dbReference type="InterPro" id="IPR012935">
    <property type="entry name" value="NuBaID_N"/>
</dbReference>
<evidence type="ECO:0000313" key="9">
    <source>
        <dbReference type="EMBL" id="KAI1713980.1"/>
    </source>
</evidence>
<keyword evidence="4" id="KW-0862">Zinc</keyword>
<evidence type="ECO:0000256" key="3">
    <source>
        <dbReference type="ARBA" id="ARBA00022771"/>
    </source>
</evidence>
<keyword evidence="2" id="KW-0479">Metal-binding</keyword>
<dbReference type="AlphaFoldDB" id="A0AAD4N5X4"/>
<dbReference type="GO" id="GO:0005634">
    <property type="term" value="C:nucleus"/>
    <property type="evidence" value="ECO:0007669"/>
    <property type="project" value="UniProtKB-SubCell"/>
</dbReference>
<evidence type="ECO:0000259" key="7">
    <source>
        <dbReference type="Pfam" id="PF07967"/>
    </source>
</evidence>
<keyword evidence="5" id="KW-0539">Nucleus</keyword>
<dbReference type="EMBL" id="JAKKPZ010000014">
    <property type="protein sequence ID" value="KAI1713980.1"/>
    <property type="molecule type" value="Genomic_DNA"/>
</dbReference>
<sequence>MKRKAEDNGDEDAPILLKSLRRSISDFIAENDAAAQSSRGAHYLDHTQECWTKYRERLGTFKLFTMLDKPKELSPCICAKHGWKYSGDDLLECEECKKFTCIKIPKIVDISTRLLSLSVRNVQRKFVEAHEITCSWRTNKGLDVTLPYNILERYELLKDAINPVPLVPDVIEAKRLSQFNLENKFALTSAICGWMPSRNNDQNRMECMMCGRDLCVLVFSEENRLNPLEQHHSFCPIIDKEFPLWRAALNIIPKIKDQPEPVVSSLARIKSTIKNLFKK</sequence>
<feature type="domain" description="NuBaID C-terminal" evidence="8">
    <location>
        <begin position="186"/>
        <end position="239"/>
    </location>
</feature>
<organism evidence="9 10">
    <name type="scientific">Ditylenchus destructor</name>
    <dbReference type="NCBI Taxonomy" id="166010"/>
    <lineage>
        <taxon>Eukaryota</taxon>
        <taxon>Metazoa</taxon>
        <taxon>Ecdysozoa</taxon>
        <taxon>Nematoda</taxon>
        <taxon>Chromadorea</taxon>
        <taxon>Rhabditida</taxon>
        <taxon>Tylenchina</taxon>
        <taxon>Tylenchomorpha</taxon>
        <taxon>Sphaerularioidea</taxon>
        <taxon>Anguinidae</taxon>
        <taxon>Anguininae</taxon>
        <taxon>Ditylenchus</taxon>
    </lineage>
</organism>
<comment type="caution">
    <text evidence="9">The sequence shown here is derived from an EMBL/GenBank/DDBJ whole genome shotgun (WGS) entry which is preliminary data.</text>
</comment>
<dbReference type="Proteomes" id="UP001201812">
    <property type="component" value="Unassembled WGS sequence"/>
</dbReference>